<dbReference type="HOGENOM" id="CLU_2114784_0_0_1"/>
<keyword evidence="1" id="KW-0472">Membrane</keyword>
<feature type="transmembrane region" description="Helical" evidence="1">
    <location>
        <begin position="92"/>
        <end position="113"/>
    </location>
</feature>
<organism evidence="2">
    <name type="scientific">Rhizophagus irregularis (strain DAOM 181602 / DAOM 197198 / MUCL 43194)</name>
    <name type="common">Arbuscular mycorrhizal fungus</name>
    <name type="synonym">Glomus intraradices</name>
    <dbReference type="NCBI Taxonomy" id="747089"/>
    <lineage>
        <taxon>Eukaryota</taxon>
        <taxon>Fungi</taxon>
        <taxon>Fungi incertae sedis</taxon>
        <taxon>Mucoromycota</taxon>
        <taxon>Glomeromycotina</taxon>
        <taxon>Glomeromycetes</taxon>
        <taxon>Glomerales</taxon>
        <taxon>Glomeraceae</taxon>
        <taxon>Rhizophagus</taxon>
    </lineage>
</organism>
<proteinExistence type="predicted"/>
<sequence length="115" mass="12290">IREPYIGYNNIYSIETVLNKTNFFLIYIVHFVKIPKNKTMIMLTIMIIIMIVIKAVDNNGSGNDAGNGTGCGGSGSSGGGSDSGVSIGPHPLHHLFAIPIISVVFVIVAIILVKF</sequence>
<keyword evidence="1" id="KW-0812">Transmembrane</keyword>
<reference evidence="2" key="1">
    <citation type="submission" date="2013-07" db="EMBL/GenBank/DDBJ databases">
        <title>The genome of an arbuscular mycorrhizal fungus provides insights into the evolution of the oldest plant symbiosis.</title>
        <authorList>
            <consortium name="DOE Joint Genome Institute"/>
            <person name="Tisserant E."/>
            <person name="Malbreil M."/>
            <person name="Kuo A."/>
            <person name="Kohler A."/>
            <person name="Symeonidi A."/>
            <person name="Balestrini R."/>
            <person name="Charron P."/>
            <person name="Duensing N."/>
            <person name="Frei-dit-Frey N."/>
            <person name="Gianinazzi-Pearson V."/>
            <person name="Gilbert B."/>
            <person name="Handa Y."/>
            <person name="Hijri M."/>
            <person name="Kaul R."/>
            <person name="Kawaguchi M."/>
            <person name="Krajinski F."/>
            <person name="Lammers P."/>
            <person name="Lapierre D."/>
            <person name="Masclaux F.G."/>
            <person name="Murat C."/>
            <person name="Morin E."/>
            <person name="Ndikumana S."/>
            <person name="Pagni M."/>
            <person name="Petitpierre D."/>
            <person name="Requena N."/>
            <person name="Rosikiewicz P."/>
            <person name="Riley R."/>
            <person name="Saito K."/>
            <person name="San Clemente H."/>
            <person name="Shapiro H."/>
            <person name="van Tuinen D."/>
            <person name="Becard G."/>
            <person name="Bonfante P."/>
            <person name="Paszkowski U."/>
            <person name="Shachar-Hill Y."/>
            <person name="Young J.P."/>
            <person name="Sanders I.R."/>
            <person name="Henrissat B."/>
            <person name="Rensing S.A."/>
            <person name="Grigoriev I.V."/>
            <person name="Corradi N."/>
            <person name="Roux C."/>
            <person name="Martin F."/>
        </authorList>
    </citation>
    <scope>NUCLEOTIDE SEQUENCE</scope>
    <source>
        <strain evidence="2">DAOM 197198</strain>
    </source>
</reference>
<dbReference type="AlphaFoldDB" id="U9V2K8"/>
<evidence type="ECO:0000313" key="2">
    <source>
        <dbReference type="EMBL" id="ESA22106.1"/>
    </source>
</evidence>
<protein>
    <submittedName>
        <fullName evidence="2">Uncharacterized protein</fullName>
    </submittedName>
</protein>
<keyword evidence="1" id="KW-1133">Transmembrane helix</keyword>
<gene>
    <name evidence="2" type="ORF">GLOINDRAFT_91568</name>
</gene>
<evidence type="ECO:0000256" key="1">
    <source>
        <dbReference type="SAM" id="Phobius"/>
    </source>
</evidence>
<accession>U9V2K8</accession>
<feature type="non-terminal residue" evidence="2">
    <location>
        <position position="1"/>
    </location>
</feature>
<dbReference type="EMBL" id="KI275870">
    <property type="protein sequence ID" value="ESA22106.1"/>
    <property type="molecule type" value="Genomic_DNA"/>
</dbReference>
<feature type="transmembrane region" description="Helical" evidence="1">
    <location>
        <begin position="39"/>
        <end position="56"/>
    </location>
</feature>
<name>U9V2K8_RHIID</name>